<dbReference type="Proteomes" id="UP000253437">
    <property type="component" value="Unassembled WGS sequence"/>
</dbReference>
<dbReference type="AlphaFoldDB" id="A0A8B3DH44"/>
<dbReference type="GO" id="GO:0016301">
    <property type="term" value="F:kinase activity"/>
    <property type="evidence" value="ECO:0007669"/>
    <property type="project" value="UniProtKB-KW"/>
</dbReference>
<protein>
    <submittedName>
        <fullName evidence="1">Protein kinase family protein</fullName>
    </submittedName>
</protein>
<gene>
    <name evidence="1" type="ORF">DS957_024070</name>
</gene>
<proteinExistence type="predicted"/>
<organism evidence="1 2">
    <name type="scientific">Vibrio harveyi</name>
    <name type="common">Beneckea harveyi</name>
    <dbReference type="NCBI Taxonomy" id="669"/>
    <lineage>
        <taxon>Bacteria</taxon>
        <taxon>Pseudomonadati</taxon>
        <taxon>Pseudomonadota</taxon>
        <taxon>Gammaproteobacteria</taxon>
        <taxon>Vibrionales</taxon>
        <taxon>Vibrionaceae</taxon>
        <taxon>Vibrio</taxon>
    </lineage>
</organism>
<name>A0A8B3DH44_VIBHA</name>
<keyword evidence="1" id="KW-0808">Transferase</keyword>
<feature type="non-terminal residue" evidence="1">
    <location>
        <position position="1"/>
    </location>
</feature>
<dbReference type="EMBL" id="QOUW02000152">
    <property type="protein sequence ID" value="RIW03830.1"/>
    <property type="molecule type" value="Genomic_DNA"/>
</dbReference>
<comment type="caution">
    <text evidence="1">The sequence shown here is derived from an EMBL/GenBank/DDBJ whole genome shotgun (WGS) entry which is preliminary data.</text>
</comment>
<sequence length="112" mass="12606">FYTKAIEEAKAAKAYFGNTPELNKKVTDLIVARSEFILFSTVTEQSVFDKQKLHDSLSDLERNAPKKFGEITDLLESMARDSIDKSHQLSRPARGAIAVERALRDYLAEGRS</sequence>
<evidence type="ECO:0000313" key="2">
    <source>
        <dbReference type="Proteomes" id="UP000253437"/>
    </source>
</evidence>
<reference evidence="1 2" key="1">
    <citation type="submission" date="2018-08" db="EMBL/GenBank/DDBJ databases">
        <title>Vibrio harveyi strains pathogenic to white snook Centropomus viridis Lockington (1877) and potential probiotic bacteria.</title>
        <authorList>
            <person name="Soto-Rodriguez S."/>
            <person name="Gomez-Gil B."/>
            <person name="Lozano-Olvera R."/>
        </authorList>
    </citation>
    <scope>NUCLEOTIDE SEQUENCE [LARGE SCALE GENOMIC DNA]</scope>
    <source>
        <strain evidence="1 2">CAIM 1508</strain>
    </source>
</reference>
<evidence type="ECO:0000313" key="1">
    <source>
        <dbReference type="EMBL" id="RIW03830.1"/>
    </source>
</evidence>
<keyword evidence="1" id="KW-0418">Kinase</keyword>
<accession>A0A8B3DH44</accession>